<proteinExistence type="predicted"/>
<evidence type="ECO:0000313" key="3">
    <source>
        <dbReference type="EMBL" id="VTJ63744.1"/>
    </source>
</evidence>
<dbReference type="AlphaFoldDB" id="A0A5E4B2C8"/>
<organism evidence="3 4">
    <name type="scientific">Marmota monax</name>
    <name type="common">Woodchuck</name>
    <dbReference type="NCBI Taxonomy" id="9995"/>
    <lineage>
        <taxon>Eukaryota</taxon>
        <taxon>Metazoa</taxon>
        <taxon>Chordata</taxon>
        <taxon>Craniata</taxon>
        <taxon>Vertebrata</taxon>
        <taxon>Euteleostomi</taxon>
        <taxon>Mammalia</taxon>
        <taxon>Eutheria</taxon>
        <taxon>Euarchontoglires</taxon>
        <taxon>Glires</taxon>
        <taxon>Rodentia</taxon>
        <taxon>Sciuromorpha</taxon>
        <taxon>Sciuridae</taxon>
        <taxon>Xerinae</taxon>
        <taxon>Marmotini</taxon>
        <taxon>Marmota</taxon>
    </lineage>
</organism>
<reference evidence="3 4" key="1">
    <citation type="submission" date="2019-04" db="EMBL/GenBank/DDBJ databases">
        <authorList>
            <person name="Alioto T."/>
            <person name="Alioto T."/>
        </authorList>
    </citation>
    <scope>NUCLEOTIDE SEQUENCE [LARGE SCALE GENOMIC DNA]</scope>
</reference>
<reference evidence="2" key="2">
    <citation type="submission" date="2020-08" db="EMBL/GenBank/DDBJ databases">
        <authorList>
            <person name="Shumante A."/>
            <person name="Zimin A.V."/>
            <person name="Puiu D."/>
            <person name="Salzberg S.L."/>
        </authorList>
    </citation>
    <scope>NUCLEOTIDE SEQUENCE</scope>
    <source>
        <strain evidence="2">WC2-LM</strain>
        <tissue evidence="2">Liver</tissue>
    </source>
</reference>
<evidence type="ECO:0000313" key="4">
    <source>
        <dbReference type="Proteomes" id="UP000335636"/>
    </source>
</evidence>
<sequence>MGSRVRRPGSREALRSGWIRSNRYQPPASLPSDFSVLESPVVSQDLKLIPTLGRREAFPKHNLSDTEPRTRNLPSRWISPRSGNGLGLKAEVDTITGAPNTQICYLPTIVFPSFHRHVVLVKE</sequence>
<evidence type="ECO:0000313" key="2">
    <source>
        <dbReference type="EMBL" id="KAF7464687.1"/>
    </source>
</evidence>
<dbReference type="EMBL" id="CABDUW010000241">
    <property type="protein sequence ID" value="VTJ63744.1"/>
    <property type="molecule type" value="Genomic_DNA"/>
</dbReference>
<dbReference type="EMBL" id="WJEC01007997">
    <property type="protein sequence ID" value="KAF7464687.1"/>
    <property type="molecule type" value="Genomic_DNA"/>
</dbReference>
<evidence type="ECO:0000256" key="1">
    <source>
        <dbReference type="SAM" id="MobiDB-lite"/>
    </source>
</evidence>
<dbReference type="Proteomes" id="UP000662637">
    <property type="component" value="Unassembled WGS sequence"/>
</dbReference>
<feature type="region of interest" description="Disordered" evidence="1">
    <location>
        <begin position="59"/>
        <end position="78"/>
    </location>
</feature>
<name>A0A5E4B2C8_MARMO</name>
<gene>
    <name evidence="2" type="ORF">GHT09_006054</name>
    <name evidence="3" type="ORF">MONAX_5E022501</name>
</gene>
<dbReference type="Proteomes" id="UP000335636">
    <property type="component" value="Unassembled WGS sequence"/>
</dbReference>
<keyword evidence="4" id="KW-1185">Reference proteome</keyword>
<protein>
    <submittedName>
        <fullName evidence="3">Uncharacterized protein</fullName>
    </submittedName>
</protein>
<feature type="compositionally biased region" description="Basic and acidic residues" evidence="1">
    <location>
        <begin position="59"/>
        <end position="70"/>
    </location>
</feature>
<accession>A0A5E4B2C8</accession>